<comment type="caution">
    <text evidence="17">The sequence shown here is derived from an EMBL/GenBank/DDBJ whole genome shotgun (WGS) entry which is preliminary data.</text>
</comment>
<feature type="domain" description="SCD" evidence="16">
    <location>
        <begin position="321"/>
        <end position="406"/>
    </location>
</feature>
<proteinExistence type="inferred from homology"/>
<feature type="compositionally biased region" description="Polar residues" evidence="15">
    <location>
        <begin position="1145"/>
        <end position="1156"/>
    </location>
</feature>
<dbReference type="PANTHER" id="PTHR11199:SF0">
    <property type="entry name" value="LD34181P-RELATED"/>
    <property type="match status" value="1"/>
</dbReference>
<accession>A0A328D1G7</accession>
<dbReference type="Pfam" id="PF21581">
    <property type="entry name" value="SCD"/>
    <property type="match status" value="1"/>
</dbReference>
<feature type="compositionally biased region" description="Basic residues" evidence="15">
    <location>
        <begin position="12"/>
        <end position="21"/>
    </location>
</feature>
<keyword evidence="18" id="KW-1185">Reference proteome</keyword>
<dbReference type="InterPro" id="IPR020839">
    <property type="entry name" value="SCD"/>
</dbReference>
<dbReference type="Proteomes" id="UP000249390">
    <property type="component" value="Unassembled WGS sequence"/>
</dbReference>
<name>A0A328D1G7_9ASTE</name>
<dbReference type="GO" id="GO:0051321">
    <property type="term" value="P:meiotic cell cycle"/>
    <property type="evidence" value="ECO:0007669"/>
    <property type="project" value="UniProtKB-KW"/>
</dbReference>
<comment type="subcellular location">
    <subcellularLocation>
        <location evidence="1">Chromosome</location>
    </subcellularLocation>
</comment>
<feature type="region of interest" description="Disordered" evidence="15">
    <location>
        <begin position="1"/>
        <end position="54"/>
    </location>
</feature>
<dbReference type="SUPFAM" id="SSF48371">
    <property type="entry name" value="ARM repeat"/>
    <property type="match status" value="1"/>
</dbReference>
<evidence type="ECO:0000256" key="6">
    <source>
        <dbReference type="ARBA" id="ARBA00023242"/>
    </source>
</evidence>
<evidence type="ECO:0000256" key="9">
    <source>
        <dbReference type="ARBA" id="ARBA00057292"/>
    </source>
</evidence>
<keyword evidence="6" id="KW-0539">Nucleus</keyword>
<evidence type="ECO:0000256" key="10">
    <source>
        <dbReference type="ARBA" id="ARBA00064253"/>
    </source>
</evidence>
<dbReference type="InterPro" id="IPR016024">
    <property type="entry name" value="ARM-type_fold"/>
</dbReference>
<evidence type="ECO:0000256" key="4">
    <source>
        <dbReference type="ARBA" id="ARBA00022553"/>
    </source>
</evidence>
<comment type="function">
    <text evidence="9">Meiosis specific component of cohesin complex. The cohesin complex is required for the cohesion of sister chromatids after DNA replication. The cohesin complex apparently forms a large proteinaceous ring within which sister chromatids can be trapped. At anaphase, the complex is cleaved and dissociates from chromatin, allowing sister chromatids to segregate. The meiosis-specific cohesin complex probably replaces mitosis specific cohesin complex when it dissociates from chromatin during prophase I.</text>
</comment>
<feature type="compositionally biased region" description="Basic and acidic residues" evidence="15">
    <location>
        <begin position="1157"/>
        <end position="1166"/>
    </location>
</feature>
<keyword evidence="8" id="KW-0131">Cell cycle</keyword>
<dbReference type="PROSITE" id="PS51425">
    <property type="entry name" value="SCD"/>
    <property type="match status" value="1"/>
</dbReference>
<dbReference type="GO" id="GO:0005634">
    <property type="term" value="C:nucleus"/>
    <property type="evidence" value="ECO:0007669"/>
    <property type="project" value="TreeGrafter"/>
</dbReference>
<evidence type="ECO:0000256" key="3">
    <source>
        <dbReference type="ARBA" id="ARBA00022454"/>
    </source>
</evidence>
<dbReference type="GO" id="GO:0000785">
    <property type="term" value="C:chromatin"/>
    <property type="evidence" value="ECO:0007669"/>
    <property type="project" value="TreeGrafter"/>
</dbReference>
<gene>
    <name evidence="17" type="ORF">DM860_017414</name>
</gene>
<evidence type="ECO:0000313" key="17">
    <source>
        <dbReference type="EMBL" id="RAL38209.1"/>
    </source>
</evidence>
<comment type="similarity">
    <text evidence="2">Belongs to the SCC3 family.</text>
</comment>
<feature type="compositionally biased region" description="Acidic residues" evidence="15">
    <location>
        <begin position="30"/>
        <end position="43"/>
    </location>
</feature>
<reference evidence="17 18" key="1">
    <citation type="submission" date="2018-06" db="EMBL/GenBank/DDBJ databases">
        <title>The Genome of Cuscuta australis (Dodder) Provides Insight into the Evolution of Plant Parasitism.</title>
        <authorList>
            <person name="Liu H."/>
        </authorList>
    </citation>
    <scope>NUCLEOTIDE SEQUENCE [LARGE SCALE GENOMIC DNA]</scope>
    <source>
        <strain evidence="18">cv. Yunnan</strain>
        <tissue evidence="17">Vines</tissue>
    </source>
</reference>
<feature type="compositionally biased region" description="Basic and acidic residues" evidence="15">
    <location>
        <begin position="1081"/>
        <end position="1091"/>
    </location>
</feature>
<keyword evidence="5" id="KW-0159">Chromosome partition</keyword>
<evidence type="ECO:0000256" key="11">
    <source>
        <dbReference type="ARBA" id="ARBA00067279"/>
    </source>
</evidence>
<dbReference type="FunFam" id="1.25.10.10:FF:000449">
    <property type="entry name" value="Cohesin subunit SA-3"/>
    <property type="match status" value="1"/>
</dbReference>
<dbReference type="Pfam" id="PF08514">
    <property type="entry name" value="STAG"/>
    <property type="match status" value="1"/>
</dbReference>
<evidence type="ECO:0000313" key="18">
    <source>
        <dbReference type="Proteomes" id="UP000249390"/>
    </source>
</evidence>
<dbReference type="InterPro" id="IPR011989">
    <property type="entry name" value="ARM-like"/>
</dbReference>
<dbReference type="InterPro" id="IPR013721">
    <property type="entry name" value="STAG"/>
</dbReference>
<evidence type="ECO:0000256" key="7">
    <source>
        <dbReference type="ARBA" id="ARBA00023254"/>
    </source>
</evidence>
<sequence length="1166" mass="133619">MEDDESMPSKMAMRRSKRARVQIRANEMSLNEEEREESTDEFEESRPRAKRNKANARTLAAAPVMDQTLIDDIAISGVCNGTTTSWGGVVVRFYRTGPVQEVQKKDIGVSIRDKERKVLKGDRRQIPQVVKSWVEHYDKEPKSAKVELLMMILEACGAKYHVNEESLDQINVDDVVVSLVNMAKRGEVEDYQTLKKKEFKNFKDNLFLFWDNLVTECQNGPLFDGDLFERCTDYIIALSCTPPRVYRQIASLMGLQLVTSFINIAKMLGVQRETTQRQLNAEKKKAADGPRVASLEKRLTMTHEKITVIEEMMRKIFKGLFVHRYRDVEPDIRMLCIQSLGDWIREYPSLFLQDLYLKYLGWTLNDKNEGVRKTSVLSLQELYKLDDNVPSLGLFTERFYKRMIELADDIDISVAVCGIGLVTQLLRLQLIPDEDLGSLYDLLIDDPPEIRRAIGTLVYDHLIDQSSRTGNAKESSKILLGRLLHILKEFSSDEMLIAYVIDAIWDYMDAMKDWKCIISMLLEEDTSVELSDADATNLIRLLSASIKRAVGEKIVPATDNRKQYYNKAQRVREPFIFALYFLEYLPVILKETIESNKQTITHVMMKNYPQLLQKFMVDKTKVPYLLEVVVHMNLELYSVKSQNQNFISVLTLMKDAFFKYGEKDVLRSFVRAINYCAAESRGELQDFARNLLKKIEDELLVKLKSAVKEVANGDDEYLLLVNLKRLYELQLSQELSIESLYEEFVHILQNSKNIDNEIICFLLLNMHLHLCWCLHSILNSKTVMETMISSLKSKCSDLFGQLEYFLETCFEKSGEAKSGNLLACRVCIIIAEQWCLFSKANFASTKLETLGYSPDSSILQKFWHVCEKQLHISDETDDDEINREYIEETNRDAVIIAASKLVAIDAVPNEYLGAEIISHFVSHGSSVSEVIKHLITVLKKKNEKISSILVEALKKAYKRHLISVSSSDEVASSTTFQECKDLAARLSGIFAGAARNKYRLDILDIVKGCIDYAFLDVPKQLTFLDGPVLHFITKLQLPDILDILKDVEGRIANVNTDEDPSGWRPVLTFVETLREKYAKDEGFQDEKEGMSVKRRGRPRKKQNLQGKKLFDEPDSSEDDEDSISESEQDADEEEEEEVPLIHSMRSASRLKSLNISREQKGHTNTP</sequence>
<evidence type="ECO:0000256" key="15">
    <source>
        <dbReference type="SAM" id="MobiDB-lite"/>
    </source>
</evidence>
<evidence type="ECO:0000256" key="14">
    <source>
        <dbReference type="ARBA" id="ARBA00082975"/>
    </source>
</evidence>
<evidence type="ECO:0000259" key="16">
    <source>
        <dbReference type="PROSITE" id="PS51425"/>
    </source>
</evidence>
<feature type="compositionally biased region" description="Basic residues" evidence="15">
    <location>
        <begin position="1092"/>
        <end position="1102"/>
    </location>
</feature>
<evidence type="ECO:0000256" key="13">
    <source>
        <dbReference type="ARBA" id="ARBA00081834"/>
    </source>
</evidence>
<organism evidence="17 18">
    <name type="scientific">Cuscuta australis</name>
    <dbReference type="NCBI Taxonomy" id="267555"/>
    <lineage>
        <taxon>Eukaryota</taxon>
        <taxon>Viridiplantae</taxon>
        <taxon>Streptophyta</taxon>
        <taxon>Embryophyta</taxon>
        <taxon>Tracheophyta</taxon>
        <taxon>Spermatophyta</taxon>
        <taxon>Magnoliopsida</taxon>
        <taxon>eudicotyledons</taxon>
        <taxon>Gunneridae</taxon>
        <taxon>Pentapetalae</taxon>
        <taxon>asterids</taxon>
        <taxon>lamiids</taxon>
        <taxon>Solanales</taxon>
        <taxon>Convolvulaceae</taxon>
        <taxon>Cuscuteae</taxon>
        <taxon>Cuscuta</taxon>
        <taxon>Cuscuta subgen. Grammica</taxon>
        <taxon>Cuscuta sect. Cleistogrammica</taxon>
    </lineage>
</organism>
<evidence type="ECO:0000256" key="12">
    <source>
        <dbReference type="ARBA" id="ARBA00077200"/>
    </source>
</evidence>
<dbReference type="Gene3D" id="1.25.10.10">
    <property type="entry name" value="Leucine-rich Repeat Variant"/>
    <property type="match status" value="1"/>
</dbReference>
<dbReference type="GO" id="GO:0007062">
    <property type="term" value="P:sister chromatid cohesion"/>
    <property type="evidence" value="ECO:0007669"/>
    <property type="project" value="TreeGrafter"/>
</dbReference>
<dbReference type="Pfam" id="PF24571">
    <property type="entry name" value="HEAT_SCC3-SA"/>
    <property type="match status" value="2"/>
</dbReference>
<dbReference type="EMBL" id="NQVE01000214">
    <property type="protein sequence ID" value="RAL38209.1"/>
    <property type="molecule type" value="Genomic_DNA"/>
</dbReference>
<dbReference type="InterPro" id="IPR056396">
    <property type="entry name" value="HEAT_SCC3-SA"/>
</dbReference>
<evidence type="ECO:0000256" key="8">
    <source>
        <dbReference type="ARBA" id="ARBA00023306"/>
    </source>
</evidence>
<keyword evidence="4" id="KW-0597">Phosphoprotein</keyword>
<dbReference type="AlphaFoldDB" id="A0A328D1G7"/>
<feature type="compositionally biased region" description="Acidic residues" evidence="15">
    <location>
        <begin position="1112"/>
        <end position="1138"/>
    </location>
</feature>
<dbReference type="PANTHER" id="PTHR11199">
    <property type="entry name" value="STROMAL ANTIGEN"/>
    <property type="match status" value="1"/>
</dbReference>
<evidence type="ECO:0000256" key="1">
    <source>
        <dbReference type="ARBA" id="ARBA00004286"/>
    </source>
</evidence>
<dbReference type="InterPro" id="IPR039662">
    <property type="entry name" value="Cohesin_Scc3/SA"/>
</dbReference>
<evidence type="ECO:0000256" key="5">
    <source>
        <dbReference type="ARBA" id="ARBA00022829"/>
    </source>
</evidence>
<dbReference type="GO" id="GO:0008278">
    <property type="term" value="C:cohesin complex"/>
    <property type="evidence" value="ECO:0007669"/>
    <property type="project" value="TreeGrafter"/>
</dbReference>
<keyword evidence="3" id="KW-0158">Chromosome</keyword>
<dbReference type="GO" id="GO:0003682">
    <property type="term" value="F:chromatin binding"/>
    <property type="evidence" value="ECO:0007669"/>
    <property type="project" value="TreeGrafter"/>
</dbReference>
<keyword evidence="7" id="KW-0469">Meiosis</keyword>
<evidence type="ECO:0000256" key="2">
    <source>
        <dbReference type="ARBA" id="ARBA00005486"/>
    </source>
</evidence>
<comment type="subunit">
    <text evidence="10">Component of the meiosis-specific cohesin complex, which also contains the SMC1 (SMC1A or SMC1B) and SMC3 heterodimer. Such complex likely contains RAD21, or the meiosis-specific related protein REC8. Interacts with CCDC79/TERB1; recruiting cohesin to telomeres to develop structural rigidity.</text>
</comment>
<protein>
    <recommendedName>
        <fullName evidence="11">Cohesin subunit SA-3</fullName>
    </recommendedName>
    <alternativeName>
        <fullName evidence="13">SCC3 homolog 3</fullName>
    </alternativeName>
    <alternativeName>
        <fullName evidence="12">Stromal antigen 3</fullName>
    </alternativeName>
    <alternativeName>
        <fullName evidence="14">Stromalin-3</fullName>
    </alternativeName>
</protein>
<feature type="region of interest" description="Disordered" evidence="15">
    <location>
        <begin position="1081"/>
        <end position="1166"/>
    </location>
</feature>
<dbReference type="GO" id="GO:0007059">
    <property type="term" value="P:chromosome segregation"/>
    <property type="evidence" value="ECO:0007669"/>
    <property type="project" value="UniProtKB-KW"/>
</dbReference>